<evidence type="ECO:0008006" key="5">
    <source>
        <dbReference type="Google" id="ProtNLM"/>
    </source>
</evidence>
<name>B7G1H4_PHATC</name>
<dbReference type="GO" id="GO:0005829">
    <property type="term" value="C:cytosol"/>
    <property type="evidence" value="ECO:0007669"/>
    <property type="project" value="TreeGrafter"/>
</dbReference>
<dbReference type="PANTHER" id="PTHR19424:SF0">
    <property type="entry name" value="HEAT SHOCK FACTOR BINDING PROTEIN 1"/>
    <property type="match status" value="1"/>
</dbReference>
<dbReference type="GO" id="GO:0005634">
    <property type="term" value="C:nucleus"/>
    <property type="evidence" value="ECO:0007669"/>
    <property type="project" value="TreeGrafter"/>
</dbReference>
<dbReference type="Gene3D" id="1.20.5.430">
    <property type="match status" value="1"/>
</dbReference>
<feature type="compositionally biased region" description="Basic and acidic residues" evidence="2">
    <location>
        <begin position="16"/>
        <end position="30"/>
    </location>
</feature>
<dbReference type="GeneID" id="7201594"/>
<accession>B7G1H4</accession>
<feature type="region of interest" description="Disordered" evidence="2">
    <location>
        <begin position="78"/>
        <end position="112"/>
    </location>
</feature>
<dbReference type="HOGENOM" id="CLU_2150753_0_0_1"/>
<dbReference type="AlphaFoldDB" id="B7G1H4"/>
<feature type="region of interest" description="Disordered" evidence="2">
    <location>
        <begin position="1"/>
        <end position="31"/>
    </location>
</feature>
<comment type="similarity">
    <text evidence="1">Belongs to the HSBP1 family.</text>
</comment>
<dbReference type="OrthoDB" id="47693at2759"/>
<dbReference type="STRING" id="556484.B7G1H4"/>
<dbReference type="GO" id="GO:0070370">
    <property type="term" value="P:cellular heat acclimation"/>
    <property type="evidence" value="ECO:0007669"/>
    <property type="project" value="TreeGrafter"/>
</dbReference>
<protein>
    <recommendedName>
        <fullName evidence="5">Heat shock factor-binding protein 1-like</fullName>
    </recommendedName>
</protein>
<reference evidence="3 4" key="1">
    <citation type="journal article" date="2008" name="Nature">
        <title>The Phaeodactylum genome reveals the evolutionary history of diatom genomes.</title>
        <authorList>
            <person name="Bowler C."/>
            <person name="Allen A.E."/>
            <person name="Badger J.H."/>
            <person name="Grimwood J."/>
            <person name="Jabbari K."/>
            <person name="Kuo A."/>
            <person name="Maheswari U."/>
            <person name="Martens C."/>
            <person name="Maumus F."/>
            <person name="Otillar R.P."/>
            <person name="Rayko E."/>
            <person name="Salamov A."/>
            <person name="Vandepoele K."/>
            <person name="Beszteri B."/>
            <person name="Gruber A."/>
            <person name="Heijde M."/>
            <person name="Katinka M."/>
            <person name="Mock T."/>
            <person name="Valentin K."/>
            <person name="Verret F."/>
            <person name="Berges J.A."/>
            <person name="Brownlee C."/>
            <person name="Cadoret J.P."/>
            <person name="Chiovitti A."/>
            <person name="Choi C.J."/>
            <person name="Coesel S."/>
            <person name="De Martino A."/>
            <person name="Detter J.C."/>
            <person name="Durkin C."/>
            <person name="Falciatore A."/>
            <person name="Fournet J."/>
            <person name="Haruta M."/>
            <person name="Huysman M.J."/>
            <person name="Jenkins B.D."/>
            <person name="Jiroutova K."/>
            <person name="Jorgensen R.E."/>
            <person name="Joubert Y."/>
            <person name="Kaplan A."/>
            <person name="Kroger N."/>
            <person name="Kroth P.G."/>
            <person name="La Roche J."/>
            <person name="Lindquist E."/>
            <person name="Lommer M."/>
            <person name="Martin-Jezequel V."/>
            <person name="Lopez P.J."/>
            <person name="Lucas S."/>
            <person name="Mangogna M."/>
            <person name="McGinnis K."/>
            <person name="Medlin L.K."/>
            <person name="Montsant A."/>
            <person name="Oudot-Le Secq M.P."/>
            <person name="Napoli C."/>
            <person name="Obornik M."/>
            <person name="Parker M.S."/>
            <person name="Petit J.L."/>
            <person name="Porcel B.M."/>
            <person name="Poulsen N."/>
            <person name="Robison M."/>
            <person name="Rychlewski L."/>
            <person name="Rynearson T.A."/>
            <person name="Schmutz J."/>
            <person name="Shapiro H."/>
            <person name="Siaut M."/>
            <person name="Stanley M."/>
            <person name="Sussman M.R."/>
            <person name="Taylor A.R."/>
            <person name="Vardi A."/>
            <person name="von Dassow P."/>
            <person name="Vyverman W."/>
            <person name="Willis A."/>
            <person name="Wyrwicz L.S."/>
            <person name="Rokhsar D.S."/>
            <person name="Weissenbach J."/>
            <person name="Armbrust E.V."/>
            <person name="Green B.R."/>
            <person name="Van de Peer Y."/>
            <person name="Grigoriev I.V."/>
        </authorList>
    </citation>
    <scope>NUCLEOTIDE SEQUENCE [LARGE SCALE GENOMIC DNA]</scope>
    <source>
        <strain evidence="3 4">CCAP 1055/1</strain>
    </source>
</reference>
<evidence type="ECO:0000313" key="3">
    <source>
        <dbReference type="EMBL" id="EEC47511.1"/>
    </source>
</evidence>
<evidence type="ECO:0000256" key="2">
    <source>
        <dbReference type="SAM" id="MobiDB-lite"/>
    </source>
</evidence>
<evidence type="ECO:0000256" key="1">
    <source>
        <dbReference type="ARBA" id="ARBA00006349"/>
    </source>
</evidence>
<dbReference type="Proteomes" id="UP000000759">
    <property type="component" value="Chromosome 10"/>
</dbReference>
<dbReference type="EMBL" id="CM000613">
    <property type="protein sequence ID" value="EEC47511.1"/>
    <property type="molecule type" value="Genomic_DNA"/>
</dbReference>
<dbReference type="InParanoid" id="B7G1H4"/>
<evidence type="ECO:0000313" key="4">
    <source>
        <dbReference type="Proteomes" id="UP000000759"/>
    </source>
</evidence>
<proteinExistence type="inferred from homology"/>
<dbReference type="RefSeq" id="XP_002180859.1">
    <property type="nucleotide sequence ID" value="XM_002180823.1"/>
</dbReference>
<reference evidence="4" key="2">
    <citation type="submission" date="2008-08" db="EMBL/GenBank/DDBJ databases">
        <authorList>
            <consortium name="Diatom Consortium"/>
            <person name="Grigoriev I."/>
            <person name="Grimwood J."/>
            <person name="Kuo A."/>
            <person name="Otillar R.P."/>
            <person name="Salamov A."/>
            <person name="Detter J.C."/>
            <person name="Lindquist E."/>
            <person name="Shapiro H."/>
            <person name="Lucas S."/>
            <person name="Glavina del Rio T."/>
            <person name="Pitluck S."/>
            <person name="Rokhsar D."/>
            <person name="Bowler C."/>
        </authorList>
    </citation>
    <scope>GENOME REANNOTATION</scope>
    <source>
        <strain evidence="4">CCAP 1055/1</strain>
    </source>
</reference>
<sequence length="112" mass="12352">MSPALENQETLGQPSVKEKHESAADKRQDPELTVVIEDLLEQMQEKFNHMGGSIMGKMDEMGTRMDELERSIGQLMEQTGLENPTTTPALHRNSPTAKENSEVSAPASSVEI</sequence>
<dbReference type="GO" id="GO:0003714">
    <property type="term" value="F:transcription corepressor activity"/>
    <property type="evidence" value="ECO:0007669"/>
    <property type="project" value="InterPro"/>
</dbReference>
<organism evidence="3 4">
    <name type="scientific">Phaeodactylum tricornutum (strain CCAP 1055/1)</name>
    <dbReference type="NCBI Taxonomy" id="556484"/>
    <lineage>
        <taxon>Eukaryota</taxon>
        <taxon>Sar</taxon>
        <taxon>Stramenopiles</taxon>
        <taxon>Ochrophyta</taxon>
        <taxon>Bacillariophyta</taxon>
        <taxon>Bacillariophyceae</taxon>
        <taxon>Bacillariophycidae</taxon>
        <taxon>Naviculales</taxon>
        <taxon>Phaeodactylaceae</taxon>
        <taxon>Phaeodactylum</taxon>
    </lineage>
</organism>
<dbReference type="eggNOG" id="KOG4117">
    <property type="taxonomic scope" value="Eukaryota"/>
</dbReference>
<dbReference type="Pfam" id="PF06825">
    <property type="entry name" value="HSBP1"/>
    <property type="match status" value="1"/>
</dbReference>
<dbReference type="InterPro" id="IPR009643">
    <property type="entry name" value="HS1-bd"/>
</dbReference>
<keyword evidence="4" id="KW-1185">Reference proteome</keyword>
<dbReference type="PANTHER" id="PTHR19424">
    <property type="entry name" value="HEAT SHOCK FACTOR BINDING PROTEIN 1"/>
    <property type="match status" value="1"/>
</dbReference>
<feature type="compositionally biased region" description="Polar residues" evidence="2">
    <location>
        <begin position="1"/>
        <end position="13"/>
    </location>
</feature>
<gene>
    <name evidence="3" type="ORF">PHATRDRAFT_36485</name>
</gene>
<dbReference type="PaxDb" id="2850-Phatr36485"/>
<dbReference type="KEGG" id="pti:PHATRDRAFT_36485"/>